<name>A0A1C0Y563_9BACL</name>
<dbReference type="OrthoDB" id="9792518at2"/>
<dbReference type="STRING" id="33978.A6M13_07810"/>
<dbReference type="InterPro" id="IPR023214">
    <property type="entry name" value="HAD_sf"/>
</dbReference>
<evidence type="ECO:0000313" key="2">
    <source>
        <dbReference type="Proteomes" id="UP000093199"/>
    </source>
</evidence>
<comment type="caution">
    <text evidence="1">The sequence shown here is derived from an EMBL/GenBank/DDBJ whole genome shotgun (WGS) entry which is preliminary data.</text>
</comment>
<dbReference type="CDD" id="cd04302">
    <property type="entry name" value="HAD_5NT"/>
    <property type="match status" value="1"/>
</dbReference>
<organism evidence="1 2">
    <name type="scientific">Caryophanon tenue</name>
    <dbReference type="NCBI Taxonomy" id="33978"/>
    <lineage>
        <taxon>Bacteria</taxon>
        <taxon>Bacillati</taxon>
        <taxon>Bacillota</taxon>
        <taxon>Bacilli</taxon>
        <taxon>Bacillales</taxon>
        <taxon>Caryophanaceae</taxon>
        <taxon>Caryophanon</taxon>
    </lineage>
</organism>
<proteinExistence type="predicted"/>
<dbReference type="AlphaFoldDB" id="A0A1C0Y563"/>
<dbReference type="Gene3D" id="1.10.150.240">
    <property type="entry name" value="Putative phosphatase, domain 2"/>
    <property type="match status" value="1"/>
</dbReference>
<dbReference type="InterPro" id="IPR036412">
    <property type="entry name" value="HAD-like_sf"/>
</dbReference>
<dbReference type="GO" id="GO:0004713">
    <property type="term" value="F:protein tyrosine kinase activity"/>
    <property type="evidence" value="ECO:0007669"/>
    <property type="project" value="TreeGrafter"/>
</dbReference>
<accession>A0A1C0Y563</accession>
<dbReference type="Proteomes" id="UP000093199">
    <property type="component" value="Unassembled WGS sequence"/>
</dbReference>
<dbReference type="EMBL" id="MASJ01000042">
    <property type="protein sequence ID" value="OCS82329.1"/>
    <property type="molecule type" value="Genomic_DNA"/>
</dbReference>
<protein>
    <submittedName>
        <fullName evidence="1">Phosphoglycolate phosphatase</fullName>
    </submittedName>
</protein>
<dbReference type="SUPFAM" id="SSF56784">
    <property type="entry name" value="HAD-like"/>
    <property type="match status" value="1"/>
</dbReference>
<dbReference type="InterPro" id="IPR006439">
    <property type="entry name" value="HAD-SF_hydro_IA"/>
</dbReference>
<reference evidence="1 2" key="1">
    <citation type="submission" date="2016-07" db="EMBL/GenBank/DDBJ databases">
        <title>Caryophanon tenue genome sequencing.</title>
        <authorList>
            <person name="Verma A."/>
            <person name="Pal Y."/>
            <person name="Krishnamurthi S."/>
        </authorList>
    </citation>
    <scope>NUCLEOTIDE SEQUENCE [LARGE SCALE GENOMIC DNA]</scope>
    <source>
        <strain evidence="1 2">DSM 14152</strain>
    </source>
</reference>
<dbReference type="NCBIfam" id="TIGR01549">
    <property type="entry name" value="HAD-SF-IA-v1"/>
    <property type="match status" value="1"/>
</dbReference>
<dbReference type="PANTHER" id="PTHR43434:SF20">
    <property type="entry name" value="5'-NUCLEOTIDASE"/>
    <property type="match status" value="1"/>
</dbReference>
<dbReference type="InterPro" id="IPR041492">
    <property type="entry name" value="HAD_2"/>
</dbReference>
<sequence length="213" mass="23282">MTTTVLFDLDGTLTDPQDGITRAIQYAFKKLGEQVPTTAQLLSFIGPPLAVSFTQWGFDDEKTKAAIAYYREYFVAQGMFENEVYDGVIPMLQALKASGKTLAVATSKPQVFAVTILEHFQLATYFDVIIGSELDGTRSAKAEVIAEVLRQLQCEPEQCVMVGDRLHDMVGAAAHQLATIGVTYGYGDEQELRQAGAQQIVVDVASLHTALLR</sequence>
<evidence type="ECO:0000313" key="1">
    <source>
        <dbReference type="EMBL" id="OCS82329.1"/>
    </source>
</evidence>
<dbReference type="InterPro" id="IPR023198">
    <property type="entry name" value="PGP-like_dom2"/>
</dbReference>
<dbReference type="PANTHER" id="PTHR43434">
    <property type="entry name" value="PHOSPHOGLYCOLATE PHOSPHATASE"/>
    <property type="match status" value="1"/>
</dbReference>
<dbReference type="Gene3D" id="3.40.50.1000">
    <property type="entry name" value="HAD superfamily/HAD-like"/>
    <property type="match status" value="1"/>
</dbReference>
<dbReference type="InterPro" id="IPR050155">
    <property type="entry name" value="HAD-like_hydrolase_sf"/>
</dbReference>
<dbReference type="FunFam" id="3.40.50.1000:FF:000022">
    <property type="entry name" value="Phosphoglycolate phosphatase"/>
    <property type="match status" value="1"/>
</dbReference>
<dbReference type="Pfam" id="PF13419">
    <property type="entry name" value="HAD_2"/>
    <property type="match status" value="1"/>
</dbReference>
<dbReference type="GO" id="GO:0005829">
    <property type="term" value="C:cytosol"/>
    <property type="evidence" value="ECO:0007669"/>
    <property type="project" value="TreeGrafter"/>
</dbReference>
<gene>
    <name evidence="1" type="ORF">A6M13_07810</name>
</gene>
<dbReference type="RefSeq" id="WP_066548773.1">
    <property type="nucleotide sequence ID" value="NZ_MASJ01000042.1"/>
</dbReference>
<keyword evidence="2" id="KW-1185">Reference proteome</keyword>